<accession>A0A1F5E7M5</accession>
<dbReference type="AlphaFoldDB" id="A0A1F5E7M5"/>
<evidence type="ECO:0000256" key="2">
    <source>
        <dbReference type="SAM" id="SignalP"/>
    </source>
</evidence>
<comment type="caution">
    <text evidence="3">The sequence shown here is derived from an EMBL/GenBank/DDBJ whole genome shotgun (WGS) entry which is preliminary data.</text>
</comment>
<evidence type="ECO:0000256" key="1">
    <source>
        <dbReference type="SAM" id="Phobius"/>
    </source>
</evidence>
<dbReference type="Proteomes" id="UP000177006">
    <property type="component" value="Unassembled WGS sequence"/>
</dbReference>
<feature type="transmembrane region" description="Helical" evidence="1">
    <location>
        <begin position="188"/>
        <end position="209"/>
    </location>
</feature>
<reference evidence="3 4" key="1">
    <citation type="journal article" date="2016" name="Nat. Commun.">
        <title>Thousands of microbial genomes shed light on interconnected biogeochemical processes in an aquifer system.</title>
        <authorList>
            <person name="Anantharaman K."/>
            <person name="Brown C.T."/>
            <person name="Hug L.A."/>
            <person name="Sharon I."/>
            <person name="Castelle C.J."/>
            <person name="Probst A.J."/>
            <person name="Thomas B.C."/>
            <person name="Singh A."/>
            <person name="Wilkins M.J."/>
            <person name="Karaoz U."/>
            <person name="Brodie E.L."/>
            <person name="Williams K.H."/>
            <person name="Hubbard S.S."/>
            <person name="Banfield J.F."/>
        </authorList>
    </citation>
    <scope>NUCLEOTIDE SEQUENCE [LARGE SCALE GENOMIC DNA]</scope>
</reference>
<proteinExistence type="predicted"/>
<feature type="chain" id="PRO_5009518293" evidence="2">
    <location>
        <begin position="27"/>
        <end position="583"/>
    </location>
</feature>
<keyword evidence="1" id="KW-0472">Membrane</keyword>
<keyword evidence="1" id="KW-0812">Transmembrane</keyword>
<keyword evidence="2" id="KW-0732">Signal</keyword>
<evidence type="ECO:0000313" key="4">
    <source>
        <dbReference type="Proteomes" id="UP000177006"/>
    </source>
</evidence>
<evidence type="ECO:0000313" key="3">
    <source>
        <dbReference type="EMBL" id="OGD63399.1"/>
    </source>
</evidence>
<protein>
    <submittedName>
        <fullName evidence="3">Uncharacterized protein</fullName>
    </submittedName>
</protein>
<feature type="transmembrane region" description="Helical" evidence="1">
    <location>
        <begin position="71"/>
        <end position="90"/>
    </location>
</feature>
<feature type="transmembrane region" description="Helical" evidence="1">
    <location>
        <begin position="334"/>
        <end position="355"/>
    </location>
</feature>
<feature type="transmembrane region" description="Helical" evidence="1">
    <location>
        <begin position="229"/>
        <end position="248"/>
    </location>
</feature>
<keyword evidence="1" id="KW-1133">Transmembrane helix</keyword>
<feature type="transmembrane region" description="Helical" evidence="1">
    <location>
        <begin position="122"/>
        <end position="144"/>
    </location>
</feature>
<feature type="transmembrane region" description="Helical" evidence="1">
    <location>
        <begin position="292"/>
        <end position="313"/>
    </location>
</feature>
<feature type="transmembrane region" description="Helical" evidence="1">
    <location>
        <begin position="151"/>
        <end position="168"/>
    </location>
</feature>
<name>A0A1F5E7M5_9BACT</name>
<organism evidence="3 4">
    <name type="scientific">Candidatus Beckwithbacteria bacterium RBG_13_42_9</name>
    <dbReference type="NCBI Taxonomy" id="1797457"/>
    <lineage>
        <taxon>Bacteria</taxon>
        <taxon>Candidatus Beckwithiibacteriota</taxon>
    </lineage>
</organism>
<dbReference type="STRING" id="1797457.A2160_02895"/>
<feature type="transmembrane region" description="Helical" evidence="1">
    <location>
        <begin position="402"/>
        <end position="420"/>
    </location>
</feature>
<feature type="signal peptide" evidence="2">
    <location>
        <begin position="1"/>
        <end position="26"/>
    </location>
</feature>
<gene>
    <name evidence="3" type="ORF">A2160_02895</name>
</gene>
<feature type="transmembrane region" description="Helical" evidence="1">
    <location>
        <begin position="97"/>
        <end position="116"/>
    </location>
</feature>
<sequence length="583" mass="65470">MLRKQKIIFSLLLLILLSLPALKALAGSGFYTSHDGFEHLPRLAQYISALKEGQIPPRWAGTLVGRLGSPLFVYSYQLPYILGSLPYFAGFSLPASLKLVFGLSFVISGIGTFFWLKEYFSTKASFLGALFFLYAPYRFIMIYVRAVAGELLALAILPFILLFITRLIKTPNLKNVVWLGLSFGSSIIAHTLFLPMYLPIIFSYLIFAIIADQKSHPRYSLSRKITIPLLGLTLGIGLSAFSLFPVVFEGEYIAFDQFGSNLAEGHLVELWQLIHSPWGYGFSHPGIIEDAMSFQVGLTQILVFFMSLALILLSSIPLKVTRSVFAFIGKKINLAQFGGAILTIAWFTLAVFLMLNIEPTKWVWRTLPGISVIDIPWRFLGLTTLAASFLAAFVADGLKKPWLVVISLTLIVLFANRNHLRINQPVFFNDQHYQNDMGTTTFSNEYRPIWRSSNSTEPVTPRFYPLNYADKAKVIENTGTKLVAQADFPESTRVQLNILYFPGWHIYLQQGNQWQEQLVGKEVTIVNQAVANWKVSEVEGTMQLSIPAGPQTLRVVFGETPLRKSADYISLVSFLILPVLFFI</sequence>
<dbReference type="EMBL" id="MEZK01000010">
    <property type="protein sequence ID" value="OGD63399.1"/>
    <property type="molecule type" value="Genomic_DNA"/>
</dbReference>
<feature type="transmembrane region" description="Helical" evidence="1">
    <location>
        <begin position="375"/>
        <end position="395"/>
    </location>
</feature>